<accession>A0A0K1PD91</accession>
<dbReference type="InterPro" id="IPR003593">
    <property type="entry name" value="AAA+_ATPase"/>
</dbReference>
<evidence type="ECO:0000256" key="4">
    <source>
        <dbReference type="ARBA" id="ARBA00022840"/>
    </source>
</evidence>
<dbReference type="OrthoDB" id="9809450at2"/>
<feature type="region of interest" description="Disordered" evidence="5">
    <location>
        <begin position="235"/>
        <end position="254"/>
    </location>
</feature>
<dbReference type="SMART" id="SM00382">
    <property type="entry name" value="AAA"/>
    <property type="match status" value="1"/>
</dbReference>
<protein>
    <submittedName>
        <fullName evidence="7">ABC transporter</fullName>
    </submittedName>
</protein>
<evidence type="ECO:0000259" key="6">
    <source>
        <dbReference type="PROSITE" id="PS50893"/>
    </source>
</evidence>
<gene>
    <name evidence="7" type="ORF">AKJ08_1758</name>
</gene>
<dbReference type="AlphaFoldDB" id="A0A0K1PD91"/>
<dbReference type="PANTHER" id="PTHR43335:SF4">
    <property type="entry name" value="ABC TRANSPORTER, ATP-BINDING PROTEIN"/>
    <property type="match status" value="1"/>
</dbReference>
<dbReference type="Proteomes" id="UP000055590">
    <property type="component" value="Chromosome"/>
</dbReference>
<dbReference type="RefSeq" id="WP_050725690.1">
    <property type="nucleotide sequence ID" value="NZ_CP012332.1"/>
</dbReference>
<reference evidence="7 8" key="1">
    <citation type="submission" date="2015-08" db="EMBL/GenBank/DDBJ databases">
        <authorList>
            <person name="Babu N.S."/>
            <person name="Beckwith C.J."/>
            <person name="Beseler K.G."/>
            <person name="Brison A."/>
            <person name="Carone J.V."/>
            <person name="Caskin T.P."/>
            <person name="Diamond M."/>
            <person name="Durham M.E."/>
            <person name="Foxe J.M."/>
            <person name="Go M."/>
            <person name="Henderson B.A."/>
            <person name="Jones I.B."/>
            <person name="McGettigan J.A."/>
            <person name="Micheletti S.J."/>
            <person name="Nasrallah M.E."/>
            <person name="Ortiz D."/>
            <person name="Piller C.R."/>
            <person name="Privatt S.R."/>
            <person name="Schneider S.L."/>
            <person name="Sharp S."/>
            <person name="Smith T.C."/>
            <person name="Stanton J.D."/>
            <person name="Ullery H.E."/>
            <person name="Wilson R.J."/>
            <person name="Serrano M.G."/>
            <person name="Buck G."/>
            <person name="Lee V."/>
            <person name="Wang Y."/>
            <person name="Carvalho R."/>
            <person name="Voegtly L."/>
            <person name="Shi R."/>
            <person name="Duckworth R."/>
            <person name="Johnson A."/>
            <person name="Loviza R."/>
            <person name="Walstead R."/>
            <person name="Shah Z."/>
            <person name="Kiflezghi M."/>
            <person name="Wade K."/>
            <person name="Ball S.L."/>
            <person name="Bradley K.W."/>
            <person name="Asai D.J."/>
            <person name="Bowman C.A."/>
            <person name="Russell D.A."/>
            <person name="Pope W.H."/>
            <person name="Jacobs-Sera D."/>
            <person name="Hendrix R.W."/>
            <person name="Hatfull G.F."/>
        </authorList>
    </citation>
    <scope>NUCLEOTIDE SEQUENCE [LARGE SCALE GENOMIC DNA]</scope>
    <source>
        <strain evidence="7 8">DSM 27710</strain>
    </source>
</reference>
<dbReference type="PROSITE" id="PS50893">
    <property type="entry name" value="ABC_TRANSPORTER_2"/>
    <property type="match status" value="1"/>
</dbReference>
<sequence>MIEVSNLTKRYRDLTAIEDLSFHVPKGEILGFLGPNGAGKSTTMRILTGFQPATSGTARVAGFDVFEQPLEVKRRIGYLPEIPPVYPDMSIKAYLRFVAELKGVPRKVRKDEVDRVANAARVAHVMDRLIANVSKGYRQRVGIAQALLGSPDVLILDEPTVGLDPSQILEVRDLVRSLAGQHTVILSTHILQEVTATCDTVLIIARGKLVAHENLRALQEKHPGRSLDEIFLQLTSDTRGASPEPRQPMEHEAA</sequence>
<dbReference type="SUPFAM" id="SSF52540">
    <property type="entry name" value="P-loop containing nucleoside triphosphate hydrolases"/>
    <property type="match status" value="1"/>
</dbReference>
<organism evidence="7 8">
    <name type="scientific">Vulgatibacter incomptus</name>
    <dbReference type="NCBI Taxonomy" id="1391653"/>
    <lineage>
        <taxon>Bacteria</taxon>
        <taxon>Pseudomonadati</taxon>
        <taxon>Myxococcota</taxon>
        <taxon>Myxococcia</taxon>
        <taxon>Myxococcales</taxon>
        <taxon>Cystobacterineae</taxon>
        <taxon>Vulgatibacteraceae</taxon>
        <taxon>Vulgatibacter</taxon>
    </lineage>
</organism>
<keyword evidence="8" id="KW-1185">Reference proteome</keyword>
<dbReference type="InterPro" id="IPR003439">
    <property type="entry name" value="ABC_transporter-like_ATP-bd"/>
</dbReference>
<evidence type="ECO:0000256" key="3">
    <source>
        <dbReference type="ARBA" id="ARBA00022741"/>
    </source>
</evidence>
<dbReference type="InterPro" id="IPR027417">
    <property type="entry name" value="P-loop_NTPase"/>
</dbReference>
<name>A0A0K1PD91_9BACT</name>
<evidence type="ECO:0000256" key="1">
    <source>
        <dbReference type="ARBA" id="ARBA00005417"/>
    </source>
</evidence>
<dbReference type="PANTHER" id="PTHR43335">
    <property type="entry name" value="ABC TRANSPORTER, ATP-BINDING PROTEIN"/>
    <property type="match status" value="1"/>
</dbReference>
<dbReference type="KEGG" id="vin:AKJ08_1758"/>
<keyword evidence="3" id="KW-0547">Nucleotide-binding</keyword>
<evidence type="ECO:0000313" key="8">
    <source>
        <dbReference type="Proteomes" id="UP000055590"/>
    </source>
</evidence>
<comment type="similarity">
    <text evidence="1">Belongs to the ABC transporter superfamily.</text>
</comment>
<proteinExistence type="inferred from homology"/>
<dbReference type="GO" id="GO:0005524">
    <property type="term" value="F:ATP binding"/>
    <property type="evidence" value="ECO:0007669"/>
    <property type="project" value="UniProtKB-KW"/>
</dbReference>
<feature type="domain" description="ABC transporter" evidence="6">
    <location>
        <begin position="2"/>
        <end position="231"/>
    </location>
</feature>
<dbReference type="STRING" id="1391653.AKJ08_1758"/>
<dbReference type="Gene3D" id="3.40.50.300">
    <property type="entry name" value="P-loop containing nucleotide triphosphate hydrolases"/>
    <property type="match status" value="1"/>
</dbReference>
<keyword evidence="2" id="KW-0813">Transport</keyword>
<dbReference type="CDD" id="cd03230">
    <property type="entry name" value="ABC_DR_subfamily_A"/>
    <property type="match status" value="1"/>
</dbReference>
<dbReference type="GO" id="GO:0016887">
    <property type="term" value="F:ATP hydrolysis activity"/>
    <property type="evidence" value="ECO:0007669"/>
    <property type="project" value="InterPro"/>
</dbReference>
<dbReference type="Pfam" id="PF00005">
    <property type="entry name" value="ABC_tran"/>
    <property type="match status" value="1"/>
</dbReference>
<evidence type="ECO:0000256" key="2">
    <source>
        <dbReference type="ARBA" id="ARBA00022448"/>
    </source>
</evidence>
<keyword evidence="4" id="KW-0067">ATP-binding</keyword>
<evidence type="ECO:0000256" key="5">
    <source>
        <dbReference type="SAM" id="MobiDB-lite"/>
    </source>
</evidence>
<dbReference type="EMBL" id="CP012332">
    <property type="protein sequence ID" value="AKU91371.1"/>
    <property type="molecule type" value="Genomic_DNA"/>
</dbReference>
<evidence type="ECO:0000313" key="7">
    <source>
        <dbReference type="EMBL" id="AKU91371.1"/>
    </source>
</evidence>